<name>A0A8I0L985_XANCI</name>
<dbReference type="InterPro" id="IPR051159">
    <property type="entry name" value="Hexapeptide_acetyltransf"/>
</dbReference>
<dbReference type="Pfam" id="PF00132">
    <property type="entry name" value="Hexapep"/>
    <property type="match status" value="1"/>
</dbReference>
<dbReference type="GO" id="GO:0016746">
    <property type="term" value="F:acyltransferase activity"/>
    <property type="evidence" value="ECO:0007669"/>
    <property type="project" value="UniProtKB-KW"/>
</dbReference>
<dbReference type="CDD" id="cd04647">
    <property type="entry name" value="LbH_MAT_like"/>
    <property type="match status" value="1"/>
</dbReference>
<sequence length="83" mass="9087">KGCRIFVRKDFCIGSYTLLADNVSIYDHNHRFRDKKRPIARQGYSSAPVSIGSNCWLCTNVVVTKGSKIEDGVIVGANAVVNG</sequence>
<accession>A0A8I0L985</accession>
<proteinExistence type="predicted"/>
<feature type="non-terminal residue" evidence="1">
    <location>
        <position position="1"/>
    </location>
</feature>
<dbReference type="Proteomes" id="UP000653002">
    <property type="component" value="Unassembled WGS sequence"/>
</dbReference>
<evidence type="ECO:0000313" key="1">
    <source>
        <dbReference type="EMBL" id="MBD4337962.1"/>
    </source>
</evidence>
<keyword evidence="1" id="KW-0808">Transferase</keyword>
<dbReference type="InterPro" id="IPR011004">
    <property type="entry name" value="Trimer_LpxA-like_sf"/>
</dbReference>
<protein>
    <submittedName>
        <fullName evidence="1">Acyltransferase</fullName>
    </submittedName>
</protein>
<dbReference type="EMBL" id="JAABFR010001462">
    <property type="protein sequence ID" value="MBD4337962.1"/>
    <property type="molecule type" value="Genomic_DNA"/>
</dbReference>
<dbReference type="PANTHER" id="PTHR23416">
    <property type="entry name" value="SIALIC ACID SYNTHASE-RELATED"/>
    <property type="match status" value="1"/>
</dbReference>
<gene>
    <name evidence="1" type="ORF">GUH15_18245</name>
</gene>
<evidence type="ECO:0000313" key="2">
    <source>
        <dbReference type="Proteomes" id="UP000653002"/>
    </source>
</evidence>
<reference evidence="1" key="1">
    <citation type="submission" date="2020-01" db="EMBL/GenBank/DDBJ databases">
        <authorList>
            <person name="Richard D."/>
        </authorList>
    </citation>
    <scope>NUCLEOTIDE SEQUENCE</scope>
    <source>
        <strain evidence="1">JP541</strain>
    </source>
</reference>
<dbReference type="InterPro" id="IPR001451">
    <property type="entry name" value="Hexapep"/>
</dbReference>
<dbReference type="Gene3D" id="2.160.10.10">
    <property type="entry name" value="Hexapeptide repeat proteins"/>
    <property type="match status" value="1"/>
</dbReference>
<keyword evidence="1" id="KW-0012">Acyltransferase</keyword>
<comment type="caution">
    <text evidence="1">The sequence shown here is derived from an EMBL/GenBank/DDBJ whole genome shotgun (WGS) entry which is preliminary data.</text>
</comment>
<feature type="non-terminal residue" evidence="1">
    <location>
        <position position="83"/>
    </location>
</feature>
<dbReference type="AlphaFoldDB" id="A0A8I0L985"/>
<organism evidence="1 2">
    <name type="scientific">Xanthomonas citri pv. citri</name>
    <dbReference type="NCBI Taxonomy" id="611301"/>
    <lineage>
        <taxon>Bacteria</taxon>
        <taxon>Pseudomonadati</taxon>
        <taxon>Pseudomonadota</taxon>
        <taxon>Gammaproteobacteria</taxon>
        <taxon>Lysobacterales</taxon>
        <taxon>Lysobacteraceae</taxon>
        <taxon>Xanthomonas</taxon>
    </lineage>
</organism>
<dbReference type="SUPFAM" id="SSF51161">
    <property type="entry name" value="Trimeric LpxA-like enzymes"/>
    <property type="match status" value="1"/>
</dbReference>